<sequence length="78" mass="7338">MKVQYLGAIAVASALSFGMVACGPNSTADPCAGGDATTEEQADPCAADPCAGDPCAADPCAGDPCAADPCAGDPCAGS</sequence>
<dbReference type="Proteomes" id="UP000191901">
    <property type="component" value="Chromosome"/>
</dbReference>
<dbReference type="RefSeq" id="WP_080809354.1">
    <property type="nucleotide sequence ID" value="NZ_CP021983.2"/>
</dbReference>
<accession>A0A1Z3HI54</accession>
<keyword evidence="3" id="KW-1185">Reference proteome</keyword>
<feature type="chain" id="PRO_5013187450" evidence="1">
    <location>
        <begin position="22"/>
        <end position="78"/>
    </location>
</feature>
<feature type="signal peptide" evidence="1">
    <location>
        <begin position="1"/>
        <end position="21"/>
    </location>
</feature>
<protein>
    <submittedName>
        <fullName evidence="2">Uncharacterized protein</fullName>
    </submittedName>
</protein>
<dbReference type="PROSITE" id="PS51257">
    <property type="entry name" value="PROKAR_LIPOPROTEIN"/>
    <property type="match status" value="1"/>
</dbReference>
<reference evidence="2 3" key="1">
    <citation type="journal article" date="2016" name="Biochim. Biophys. Acta">
        <title>Characterization of red-shifted phycobilisomes isolated from the chlorophyll f-containing cyanobacterium Halomicronema hongdechloris.</title>
        <authorList>
            <person name="Li Y."/>
            <person name="Lin Y."/>
            <person name="Garvey C.J."/>
            <person name="Birch D."/>
            <person name="Corkery R.W."/>
            <person name="Loughlin P.C."/>
            <person name="Scheer H."/>
            <person name="Willows R.D."/>
            <person name="Chen M."/>
        </authorList>
    </citation>
    <scope>NUCLEOTIDE SEQUENCE [LARGE SCALE GENOMIC DNA]</scope>
    <source>
        <strain evidence="2 3">C2206</strain>
    </source>
</reference>
<dbReference type="EMBL" id="CP021983">
    <property type="protein sequence ID" value="ASC69994.1"/>
    <property type="molecule type" value="Genomic_DNA"/>
</dbReference>
<dbReference type="AlphaFoldDB" id="A0A1Z3HI54"/>
<evidence type="ECO:0000256" key="1">
    <source>
        <dbReference type="SAM" id="SignalP"/>
    </source>
</evidence>
<name>A0A1Z3HI54_9CYAN</name>
<keyword evidence="1" id="KW-0732">Signal</keyword>
<gene>
    <name evidence="2" type="ORF">XM38_009240</name>
</gene>
<evidence type="ECO:0000313" key="3">
    <source>
        <dbReference type="Proteomes" id="UP000191901"/>
    </source>
</evidence>
<evidence type="ECO:0000313" key="2">
    <source>
        <dbReference type="EMBL" id="ASC69994.1"/>
    </source>
</evidence>
<dbReference type="KEGG" id="hhg:XM38_009240"/>
<organism evidence="2 3">
    <name type="scientific">Halomicronema hongdechloris C2206</name>
    <dbReference type="NCBI Taxonomy" id="1641165"/>
    <lineage>
        <taxon>Bacteria</taxon>
        <taxon>Bacillati</taxon>
        <taxon>Cyanobacteriota</taxon>
        <taxon>Cyanophyceae</taxon>
        <taxon>Nodosilineales</taxon>
        <taxon>Nodosilineaceae</taxon>
        <taxon>Halomicronema</taxon>
    </lineage>
</organism>
<proteinExistence type="predicted"/>